<keyword evidence="1" id="KW-0175">Coiled coil</keyword>
<dbReference type="AlphaFoldDB" id="A0A6V7HK17"/>
<reference evidence="3" key="1">
    <citation type="submission" date="2020-07" db="EMBL/GenBank/DDBJ databases">
        <authorList>
            <person name="Ferguson B K."/>
        </authorList>
    </citation>
    <scope>NUCLEOTIDE SEQUENCE</scope>
    <source>
        <strain evidence="3">L06</strain>
    </source>
</reference>
<feature type="compositionally biased region" description="Basic and acidic residues" evidence="2">
    <location>
        <begin position="146"/>
        <end position="158"/>
    </location>
</feature>
<protein>
    <submittedName>
        <fullName evidence="3">Uncharacterized protein</fullName>
    </submittedName>
</protein>
<feature type="coiled-coil region" evidence="1">
    <location>
        <begin position="14"/>
        <end position="41"/>
    </location>
</feature>
<sequence>MSTSDDPGETAQRFDELMRQKAEIEANLASITIDLEALRSTANLPATVEPAKPDNSSESSDDLIEVLEKSGLFSSTVTEPEPPKLSDLDFGMIRKTPKVANDPLSSTDKIDKWEDASAGSHYESWEESGSTRQVYSIGSRSSQYTSDDRQYEFPKDSSVESLTEAESIVRELRDVLPPELKPKCTKCVRVRQKDIDQENWRRKRIPAPYHSLKKAPSGKTLLTTDDASATLAPLVTVHPLPLGKYTSMDEILVKMGVLKSIPDPNGPKPLYLYNCRIVPDATF</sequence>
<name>A0A6V7HK17_9HYME</name>
<organism evidence="3">
    <name type="scientific">Bracon brevicornis</name>
    <dbReference type="NCBI Taxonomy" id="1563983"/>
    <lineage>
        <taxon>Eukaryota</taxon>
        <taxon>Metazoa</taxon>
        <taxon>Ecdysozoa</taxon>
        <taxon>Arthropoda</taxon>
        <taxon>Hexapoda</taxon>
        <taxon>Insecta</taxon>
        <taxon>Pterygota</taxon>
        <taxon>Neoptera</taxon>
        <taxon>Endopterygota</taxon>
        <taxon>Hymenoptera</taxon>
        <taxon>Apocrita</taxon>
        <taxon>Ichneumonoidea</taxon>
        <taxon>Braconidae</taxon>
        <taxon>Braconinae</taxon>
        <taxon>Bracon</taxon>
    </lineage>
</organism>
<evidence type="ECO:0000313" key="3">
    <source>
        <dbReference type="EMBL" id="CAD1527608.1"/>
    </source>
</evidence>
<proteinExistence type="predicted"/>
<dbReference type="EMBL" id="CADCXW020000001">
    <property type="protein sequence ID" value="CAD1527608.1"/>
    <property type="molecule type" value="Genomic_DNA"/>
</dbReference>
<evidence type="ECO:0000256" key="2">
    <source>
        <dbReference type="SAM" id="MobiDB-lite"/>
    </source>
</evidence>
<feature type="compositionally biased region" description="Polar residues" evidence="2">
    <location>
        <begin position="136"/>
        <end position="145"/>
    </location>
</feature>
<evidence type="ECO:0000256" key="1">
    <source>
        <dbReference type="SAM" id="Coils"/>
    </source>
</evidence>
<accession>A0A6V7HK17</accession>
<feature type="region of interest" description="Disordered" evidence="2">
    <location>
        <begin position="136"/>
        <end position="158"/>
    </location>
</feature>
<gene>
    <name evidence="3" type="ORF">BBRV_LOCUS34</name>
</gene>